<dbReference type="InterPro" id="IPR036420">
    <property type="entry name" value="BRCT_dom_sf"/>
</dbReference>
<dbReference type="Gene3D" id="3.40.50.300">
    <property type="entry name" value="P-loop containing nucleotide triphosphate hydrolases"/>
    <property type="match status" value="2"/>
</dbReference>
<name>A0A934UYQ8_9MICO</name>
<dbReference type="SMART" id="SM00382">
    <property type="entry name" value="AAA"/>
    <property type="match status" value="1"/>
</dbReference>
<dbReference type="CDD" id="cd18809">
    <property type="entry name" value="SF1_C_RecD"/>
    <property type="match status" value="1"/>
</dbReference>
<dbReference type="Gene3D" id="3.40.50.10190">
    <property type="entry name" value="BRCT domain"/>
    <property type="match status" value="1"/>
</dbReference>
<organism evidence="3 4">
    <name type="scientific">Leucobacter edaphi</name>
    <dbReference type="NCBI Taxonomy" id="2796472"/>
    <lineage>
        <taxon>Bacteria</taxon>
        <taxon>Bacillati</taxon>
        <taxon>Actinomycetota</taxon>
        <taxon>Actinomycetes</taxon>
        <taxon>Micrococcales</taxon>
        <taxon>Microbacteriaceae</taxon>
        <taxon>Leucobacter</taxon>
    </lineage>
</organism>
<dbReference type="SUPFAM" id="SSF52540">
    <property type="entry name" value="P-loop containing nucleoside triphosphate hydrolases"/>
    <property type="match status" value="2"/>
</dbReference>
<dbReference type="EMBL" id="JAEHOI010000011">
    <property type="protein sequence ID" value="MBK0422627.1"/>
    <property type="molecule type" value="Genomic_DNA"/>
</dbReference>
<dbReference type="RefSeq" id="WP_200132826.1">
    <property type="nucleotide sequence ID" value="NZ_JAEHOI010000011.1"/>
</dbReference>
<dbReference type="GO" id="GO:0000723">
    <property type="term" value="P:telomere maintenance"/>
    <property type="evidence" value="ECO:0007669"/>
    <property type="project" value="InterPro"/>
</dbReference>
<evidence type="ECO:0000313" key="4">
    <source>
        <dbReference type="Proteomes" id="UP000618733"/>
    </source>
</evidence>
<dbReference type="PANTHER" id="PTHR47642">
    <property type="entry name" value="ATP-DEPENDENT DNA HELICASE"/>
    <property type="match status" value="1"/>
</dbReference>
<feature type="compositionally biased region" description="Polar residues" evidence="1">
    <location>
        <begin position="91"/>
        <end position="110"/>
    </location>
</feature>
<dbReference type="InterPro" id="IPR012337">
    <property type="entry name" value="RNaseH-like_sf"/>
</dbReference>
<dbReference type="InterPro" id="IPR051055">
    <property type="entry name" value="PIF1_helicase"/>
</dbReference>
<dbReference type="SUPFAM" id="SSF52113">
    <property type="entry name" value="BRCT domain"/>
    <property type="match status" value="1"/>
</dbReference>
<dbReference type="SUPFAM" id="SSF53098">
    <property type="entry name" value="Ribonuclease H-like"/>
    <property type="match status" value="1"/>
</dbReference>
<accession>A0A934UYQ8</accession>
<evidence type="ECO:0000256" key="1">
    <source>
        <dbReference type="SAM" id="MobiDB-lite"/>
    </source>
</evidence>
<reference evidence="3" key="1">
    <citation type="submission" date="2020-12" db="EMBL/GenBank/DDBJ databases">
        <title>Leucobacter sp. CAS2, isolated from Chromium sludge.</title>
        <authorList>
            <person name="Xu Z."/>
        </authorList>
    </citation>
    <scope>NUCLEOTIDE SEQUENCE</scope>
    <source>
        <strain evidence="3">CSA2</strain>
    </source>
</reference>
<dbReference type="Proteomes" id="UP000618733">
    <property type="component" value="Unassembled WGS sequence"/>
</dbReference>
<dbReference type="AlphaFoldDB" id="A0A934UYQ8"/>
<sequence>MNFQELYEVLNGQLNAEAFRLAEEALKYDPPSLDHTVSRSEQIVHLFLSQLPLHGVVVDSRTLNDALSSSREYFEKSYRYHFQQLHESLRSQVSPNSAAQGGSNQTQLSPQFLEEGNSGADQGDLKRSRLEQQSSPLEAAPGIEITPEFARALELLNRGSSIFLTGKAGTGKSTLIRRFLSQTTRNAVTVAPTGIAALNVDGYTIHRLFSFHAGINEEDVRSGNYYPGRFADALSRLDTLIIDEVSMVRADLFDTLAAALERFGPKPGAPFGGVQLVLVGDLYQLPPVVTERESKYIAEKFGTPYFFSAKSFSREQFPTVELTTVFRQINDRRMVDLLNAVRSGALLEAARAELNRQTQPDFDPALDEFWLTLATTNRIVGARNKQMLERLTDRPSVFTASVSGETDGFEYPADEKLQLAVGAQVMLLNNDEAGRWVNGTIGKIEDISENGSETVVSVLLRNGQKVDVSRHQWEITRPYVDGGSLRHEVIGSFRQFPMKLAWAITIHKSQGQTLDRVVVDLTGGTFANGQLYVALSRCTSLDGLVLKRDVLPRDLKTDILVRRFLEDGTTTPSTRGRAFISVLSVGNEGDRYRPRPVEIAVVTDDGDEAHTIVNPTSDLFSAQKDFGITTQDVALAPVLTEAWAALAPVLTGRVPTGVNVDHDLGIIDYELKRNGVVTEMPLGAELPQELFTVSERQALQAPQAIARARALRDIAARLEKKRSRALKQMHGFPFAMNASHHGYLLQRASSSSDHNSPELFTVGGYLTMEDDAALVLAQLLRNAWDRVVDPNTQSLSQIRSVEGHFGVQILPEGFELAADATAETVLVAGARVCFTGEVVSEIHGVFSRDEMNRLAENRGLVISANMTKTKTDVLVVAARGSQSGKAKKAAEWGKPVLAAEEFLDWALKNDGADGVLTR</sequence>
<dbReference type="GO" id="GO:0003676">
    <property type="term" value="F:nucleic acid binding"/>
    <property type="evidence" value="ECO:0007669"/>
    <property type="project" value="InterPro"/>
</dbReference>
<evidence type="ECO:0000259" key="2">
    <source>
        <dbReference type="SMART" id="SM00382"/>
    </source>
</evidence>
<proteinExistence type="predicted"/>
<dbReference type="PANTHER" id="PTHR47642:SF5">
    <property type="entry name" value="ATP-DEPENDENT DNA HELICASE"/>
    <property type="match status" value="1"/>
</dbReference>
<protein>
    <submittedName>
        <fullName evidence="3">AAA family ATPase</fullName>
    </submittedName>
</protein>
<dbReference type="Gene3D" id="3.30.420.10">
    <property type="entry name" value="Ribonuclease H-like superfamily/Ribonuclease H"/>
    <property type="match status" value="1"/>
</dbReference>
<dbReference type="InterPro" id="IPR036397">
    <property type="entry name" value="RNaseH_sf"/>
</dbReference>
<evidence type="ECO:0000313" key="3">
    <source>
        <dbReference type="EMBL" id="MBK0422627.1"/>
    </source>
</evidence>
<dbReference type="GO" id="GO:0006281">
    <property type="term" value="P:DNA repair"/>
    <property type="evidence" value="ECO:0007669"/>
    <property type="project" value="InterPro"/>
</dbReference>
<dbReference type="InterPro" id="IPR003593">
    <property type="entry name" value="AAA+_ATPase"/>
</dbReference>
<gene>
    <name evidence="3" type="ORF">JD292_11145</name>
</gene>
<dbReference type="Pfam" id="PF05970">
    <property type="entry name" value="PIF1"/>
    <property type="match status" value="1"/>
</dbReference>
<dbReference type="InterPro" id="IPR027417">
    <property type="entry name" value="P-loop_NTPase"/>
</dbReference>
<feature type="domain" description="AAA+ ATPase" evidence="2">
    <location>
        <begin position="158"/>
        <end position="281"/>
    </location>
</feature>
<dbReference type="InterPro" id="IPR010285">
    <property type="entry name" value="DNA_helicase_pif1-like_DEAD"/>
</dbReference>
<comment type="caution">
    <text evidence="3">The sequence shown here is derived from an EMBL/GenBank/DDBJ whole genome shotgun (WGS) entry which is preliminary data.</text>
</comment>
<keyword evidence="4" id="KW-1185">Reference proteome</keyword>
<feature type="region of interest" description="Disordered" evidence="1">
    <location>
        <begin position="91"/>
        <end position="138"/>
    </location>
</feature>
<dbReference type="GO" id="GO:0003678">
    <property type="term" value="F:DNA helicase activity"/>
    <property type="evidence" value="ECO:0007669"/>
    <property type="project" value="InterPro"/>
</dbReference>